<feature type="transmembrane region" description="Helical" evidence="7">
    <location>
        <begin position="112"/>
        <end position="132"/>
    </location>
</feature>
<dbReference type="SUPFAM" id="SSF103473">
    <property type="entry name" value="MFS general substrate transporter"/>
    <property type="match status" value="2"/>
</dbReference>
<dbReference type="InterPro" id="IPR011701">
    <property type="entry name" value="MFS"/>
</dbReference>
<dbReference type="PROSITE" id="PS50850">
    <property type="entry name" value="MFS"/>
    <property type="match status" value="1"/>
</dbReference>
<dbReference type="Proteomes" id="UP000717624">
    <property type="component" value="Unassembled WGS sequence"/>
</dbReference>
<dbReference type="GO" id="GO:0022857">
    <property type="term" value="F:transmembrane transporter activity"/>
    <property type="evidence" value="ECO:0007669"/>
    <property type="project" value="InterPro"/>
</dbReference>
<organism evidence="9 10">
    <name type="scientific">Brevibacillus fulvus</name>
    <dbReference type="NCBI Taxonomy" id="1125967"/>
    <lineage>
        <taxon>Bacteria</taxon>
        <taxon>Bacillati</taxon>
        <taxon>Bacillota</taxon>
        <taxon>Bacilli</taxon>
        <taxon>Bacillales</taxon>
        <taxon>Paenibacillaceae</taxon>
        <taxon>Brevibacillus</taxon>
    </lineage>
</organism>
<dbReference type="Pfam" id="PF07690">
    <property type="entry name" value="MFS_1"/>
    <property type="match status" value="1"/>
</dbReference>
<evidence type="ECO:0000256" key="4">
    <source>
        <dbReference type="ARBA" id="ARBA00022692"/>
    </source>
</evidence>
<dbReference type="PANTHER" id="PTHR43414">
    <property type="entry name" value="MULTIDRUG RESISTANCE PROTEIN MDTG"/>
    <property type="match status" value="1"/>
</dbReference>
<feature type="domain" description="Major facilitator superfamily (MFS) profile" evidence="8">
    <location>
        <begin position="16"/>
        <end position="405"/>
    </location>
</feature>
<evidence type="ECO:0000256" key="1">
    <source>
        <dbReference type="ARBA" id="ARBA00004651"/>
    </source>
</evidence>
<keyword evidence="6 7" id="KW-0472">Membrane</keyword>
<dbReference type="Pfam" id="PF00083">
    <property type="entry name" value="Sugar_tr"/>
    <property type="match status" value="1"/>
</dbReference>
<protein>
    <submittedName>
        <fullName evidence="9">DHA1 family multidrug resistance protein-like MFS transporter</fullName>
    </submittedName>
</protein>
<dbReference type="EMBL" id="JAFBEB010000006">
    <property type="protein sequence ID" value="MBM7590475.1"/>
    <property type="molecule type" value="Genomic_DNA"/>
</dbReference>
<evidence type="ECO:0000256" key="3">
    <source>
        <dbReference type="ARBA" id="ARBA00022475"/>
    </source>
</evidence>
<evidence type="ECO:0000256" key="6">
    <source>
        <dbReference type="ARBA" id="ARBA00023136"/>
    </source>
</evidence>
<keyword evidence="2" id="KW-0813">Transport</keyword>
<dbReference type="RefSeq" id="WP_239565372.1">
    <property type="nucleotide sequence ID" value="NZ_BAABIN010000002.1"/>
</dbReference>
<feature type="transmembrane region" description="Helical" evidence="7">
    <location>
        <begin position="54"/>
        <end position="75"/>
    </location>
</feature>
<feature type="transmembrane region" description="Helical" evidence="7">
    <location>
        <begin position="144"/>
        <end position="167"/>
    </location>
</feature>
<dbReference type="GO" id="GO:0005886">
    <property type="term" value="C:plasma membrane"/>
    <property type="evidence" value="ECO:0007669"/>
    <property type="project" value="UniProtKB-SubCell"/>
</dbReference>
<feature type="transmembrane region" description="Helical" evidence="7">
    <location>
        <begin position="21"/>
        <end position="42"/>
    </location>
</feature>
<dbReference type="PANTHER" id="PTHR43414:SF6">
    <property type="entry name" value="MULTIDRUG RESISTANCE PROTEIN MDTG"/>
    <property type="match status" value="1"/>
</dbReference>
<feature type="transmembrane region" description="Helical" evidence="7">
    <location>
        <begin position="87"/>
        <end position="106"/>
    </location>
</feature>
<dbReference type="PRINTS" id="PR01035">
    <property type="entry name" value="TCRTETA"/>
</dbReference>
<feature type="transmembrane region" description="Helical" evidence="7">
    <location>
        <begin position="226"/>
        <end position="245"/>
    </location>
</feature>
<keyword evidence="5 7" id="KW-1133">Transmembrane helix</keyword>
<proteinExistence type="predicted"/>
<feature type="transmembrane region" description="Helical" evidence="7">
    <location>
        <begin position="173"/>
        <end position="195"/>
    </location>
</feature>
<comment type="caution">
    <text evidence="9">The sequence shown here is derived from an EMBL/GenBank/DDBJ whole genome shotgun (WGS) entry which is preliminary data.</text>
</comment>
<comment type="subcellular location">
    <subcellularLocation>
        <location evidence="1">Cell membrane</location>
        <topology evidence="1">Multi-pass membrane protein</topology>
    </subcellularLocation>
</comment>
<gene>
    <name evidence="9" type="ORF">JOD01_002079</name>
</gene>
<evidence type="ECO:0000256" key="2">
    <source>
        <dbReference type="ARBA" id="ARBA00022448"/>
    </source>
</evidence>
<name>A0A939BPH4_9BACL</name>
<feature type="transmembrane region" description="Helical" evidence="7">
    <location>
        <begin position="293"/>
        <end position="310"/>
    </location>
</feature>
<dbReference type="Gene3D" id="1.20.1250.20">
    <property type="entry name" value="MFS general substrate transporter like domains"/>
    <property type="match status" value="2"/>
</dbReference>
<evidence type="ECO:0000256" key="7">
    <source>
        <dbReference type="SAM" id="Phobius"/>
    </source>
</evidence>
<evidence type="ECO:0000259" key="8">
    <source>
        <dbReference type="PROSITE" id="PS50850"/>
    </source>
</evidence>
<feature type="transmembrane region" description="Helical" evidence="7">
    <location>
        <begin position="257"/>
        <end position="281"/>
    </location>
</feature>
<dbReference type="AlphaFoldDB" id="A0A939BPH4"/>
<evidence type="ECO:0000256" key="5">
    <source>
        <dbReference type="ARBA" id="ARBA00022989"/>
    </source>
</evidence>
<evidence type="ECO:0000313" key="9">
    <source>
        <dbReference type="EMBL" id="MBM7590475.1"/>
    </source>
</evidence>
<evidence type="ECO:0000313" key="10">
    <source>
        <dbReference type="Proteomes" id="UP000717624"/>
    </source>
</evidence>
<reference evidence="9" key="1">
    <citation type="submission" date="2021-01" db="EMBL/GenBank/DDBJ databases">
        <title>Genomic Encyclopedia of Type Strains, Phase IV (KMG-IV): sequencing the most valuable type-strain genomes for metagenomic binning, comparative biology and taxonomic classification.</title>
        <authorList>
            <person name="Goeker M."/>
        </authorList>
    </citation>
    <scope>NUCLEOTIDE SEQUENCE</scope>
    <source>
        <strain evidence="9">DSM 25523</strain>
    </source>
</reference>
<feature type="transmembrane region" description="Helical" evidence="7">
    <location>
        <begin position="375"/>
        <end position="392"/>
    </location>
</feature>
<keyword evidence="4 7" id="KW-0812">Transmembrane</keyword>
<dbReference type="InterPro" id="IPR020846">
    <property type="entry name" value="MFS_dom"/>
</dbReference>
<feature type="transmembrane region" description="Helical" evidence="7">
    <location>
        <begin position="316"/>
        <end position="339"/>
    </location>
</feature>
<sequence length="412" mass="44608">MKETETIDTGSSWQRTLWIMAFVQCIMMMAFSSMGPFLALYIEQLGVHDLKQVSVWAGLIASANFIMSAIFSPIWGSVADRKGRKLMVLRSTLAISVFTCLMGLATAVWQLLIIRILQGVFSGYSASANALVATKIPEDRLGFALGWLASAGMIGSLLGPLVGGIMADLVQNYRVVFFLTSSFALLAFTITALFVKEGPMAAENARKKPTLVEQFKTIKELKSVRSMFLVLFLTQFSVMCIQPVLPLFMKELTNGSAYLGTVAGFAFAVTGLADLLASPFLGKRSDVLGYRKVLTICMTGAALFMLPQAFAPNIWVFIASRFGLGLFIGGIMPTANALVGRLTPKEQRGRVFGFTASATFLGSFAGPLIGGSGSALFGIRTMLVLVAILYLLNMLWIRFRVEEPTGGQKDAV</sequence>
<dbReference type="InterPro" id="IPR036259">
    <property type="entry name" value="MFS_trans_sf"/>
</dbReference>
<feature type="transmembrane region" description="Helical" evidence="7">
    <location>
        <begin position="351"/>
        <end position="369"/>
    </location>
</feature>
<keyword evidence="3" id="KW-1003">Cell membrane</keyword>
<keyword evidence="10" id="KW-1185">Reference proteome</keyword>
<accession>A0A939BPH4</accession>
<dbReference type="InterPro" id="IPR005828">
    <property type="entry name" value="MFS_sugar_transport-like"/>
</dbReference>
<dbReference type="InterPro" id="IPR001958">
    <property type="entry name" value="Tet-R_TetA/multi-R_MdtG-like"/>
</dbReference>